<organism evidence="2 3">
    <name type="scientific">Streptomyces akebiae</name>
    <dbReference type="NCBI Taxonomy" id="2865673"/>
    <lineage>
        <taxon>Bacteria</taxon>
        <taxon>Bacillati</taxon>
        <taxon>Actinomycetota</taxon>
        <taxon>Actinomycetes</taxon>
        <taxon>Kitasatosporales</taxon>
        <taxon>Streptomycetaceae</taxon>
        <taxon>Streptomyces</taxon>
    </lineage>
</organism>
<evidence type="ECO:0000313" key="3">
    <source>
        <dbReference type="Proteomes" id="UP000827138"/>
    </source>
</evidence>
<dbReference type="Proteomes" id="UP000827138">
    <property type="component" value="Chromosome"/>
</dbReference>
<reference evidence="2 3" key="1">
    <citation type="submission" date="2021-08" db="EMBL/GenBank/DDBJ databases">
        <authorList>
            <person name="Ping M."/>
        </authorList>
    </citation>
    <scope>NUCLEOTIDE SEQUENCE [LARGE SCALE GENOMIC DNA]</scope>
    <source>
        <strain evidence="2 3">MG28</strain>
    </source>
</reference>
<evidence type="ECO:0000256" key="1">
    <source>
        <dbReference type="SAM" id="MobiDB-lite"/>
    </source>
</evidence>
<protein>
    <submittedName>
        <fullName evidence="2">Uncharacterized protein</fullName>
    </submittedName>
</protein>
<sequence length="834" mass="92701">MLPRFAAEPEQLIAETVRMVEPQLTAEVIEAVLVATVKRRPERRRLAEVLDAAPDLLTSGRPEGPRSIERLITALLQHGALRLRPPECARCGAQKPLRALMNGLRICSYCKGRQIQRANPCVICGSRNYQGRDRDGRPRCRRHPPDEGRDPLDELSRNIAALSIGLSHSAAAAAIRSVERSRQGQLRLLWAWEDHPDLLTGGGAAGPPKTVPLIRALLDHGATGLIVPPCPFCRRAAELDMVLDSLRCCRICWRDARPQSCAQCGKSRYVAGRTLDGRPLCQNCNRADPLNLDLCSQCGTPGEVITRTEAGAVCRRCYQLPTATCVTCARTLPCLYADTDHPTCSTCASNAREHRPCSRCNTVRRMMYRSPEGEPLCKPCGAPKPTCSQCGQARRCHGRTLEGERLCKSCWRAHPVSQRACTDCESVVRLFHFGLCPPCAARRRLAAVLSGTRVAMRPELEPVFHALLQTSPTTLLRSLLADRPTHRLLTALAAGHGPVTHATLDRMTPVKAVQALRATLVAGGALSERDEHLATLEQWLSRTYARVPHADDRRLLRSFITWTQLRRLRRLSERRPTTYGQIIAVRHEVRNIVRLLEWLHQQGVRLAECTQDHLDAWLADGPAARCLVRVFLNWTSRRGYTRRLQTPLPSTDFSVNLLVPDQRWAMVRRLVGDEDLQAVDRAAGLLLLLFAQPTSRITLLTTDQVADHGDKVTLQLGRVPVELPAPLGDLVRQLVRRRKGHASPAGEGKWLFPGGQAGRPLAASHLNHRLKVIGIRPRLGRNTALMDIVSEVPSVVVSRLLGFHQNTADTWQRERPGFGPEYAAEVSRRRTTPD</sequence>
<dbReference type="EMBL" id="CP080647">
    <property type="protein sequence ID" value="QYX82835.1"/>
    <property type="molecule type" value="Genomic_DNA"/>
</dbReference>
<accession>A0ABX8Y3Y7</accession>
<feature type="region of interest" description="Disordered" evidence="1">
    <location>
        <begin position="131"/>
        <end position="152"/>
    </location>
</feature>
<proteinExistence type="predicted"/>
<keyword evidence="3" id="KW-1185">Reference proteome</keyword>
<evidence type="ECO:0000313" key="2">
    <source>
        <dbReference type="EMBL" id="QYX82835.1"/>
    </source>
</evidence>
<name>A0ABX8Y3Y7_9ACTN</name>
<gene>
    <name evidence="2" type="ORF">K1J60_08280</name>
</gene>
<feature type="region of interest" description="Disordered" evidence="1">
    <location>
        <begin position="813"/>
        <end position="834"/>
    </location>
</feature>